<reference evidence="13" key="2">
    <citation type="submission" date="2025-09" db="UniProtKB">
        <authorList>
            <consortium name="Ensembl"/>
        </authorList>
    </citation>
    <scope>IDENTIFICATION</scope>
</reference>
<dbReference type="GO" id="GO:0003725">
    <property type="term" value="F:double-stranded RNA binding"/>
    <property type="evidence" value="ECO:0007669"/>
    <property type="project" value="InterPro"/>
</dbReference>
<dbReference type="FunFam" id="3.30.160.20:FF:000028">
    <property type="entry name" value="ATP-dependent RNA helicase A"/>
    <property type="match status" value="1"/>
</dbReference>
<keyword evidence="5" id="KW-0547">Nucleotide-binding</keyword>
<reference evidence="13" key="1">
    <citation type="submission" date="2025-08" db="UniProtKB">
        <authorList>
            <consortium name="Ensembl"/>
        </authorList>
    </citation>
    <scope>IDENTIFICATION</scope>
</reference>
<dbReference type="GO" id="GO:0005524">
    <property type="term" value="F:ATP binding"/>
    <property type="evidence" value="ECO:0007669"/>
    <property type="project" value="UniProtKB-KW"/>
</dbReference>
<dbReference type="InterPro" id="IPR014720">
    <property type="entry name" value="dsRBD_dom"/>
</dbReference>
<protein>
    <recommendedName>
        <fullName evidence="3">RNA helicase</fullName>
        <ecNumber evidence="3">3.6.4.13</ecNumber>
    </recommendedName>
</protein>
<dbReference type="Gene3D" id="3.30.160.20">
    <property type="match status" value="2"/>
</dbReference>
<dbReference type="CDD" id="cd19855">
    <property type="entry name" value="DSRM_DHX9_rpt2"/>
    <property type="match status" value="1"/>
</dbReference>
<sequence length="441" mass="49314">MGDVKNFLYAWCGKRKMTPAYEIRAVGNKNRQKFMCEVRVEGFNYTGMGNSTNKKDAQSNAARDFVNYLVRINEVKSEEVPAMGTSDTTASTGGELPTTMGGPLPPHLALKAENNSGGASGFGGAPGPTWDRGANLKDYYSRKEEQEVQATLESEEVDLNAGLHGNWTLENAKARLNQYFQKEKIQGEYKYTQVGPDHNRSFIAEMTIYIKQLGRRIFAREHGSNKKLAAQSCALSLVRQLYHLGVIEAYSGLTKKKEGETVEPYRVNISQDLEHQLQNVIQELNLEIVPPPIDPSMPVMLNIGKLAHFEPSQRQNQVGVVPWSPPQSNWNPWTSSNIDEGPLAYVSTALFFERSLIYFIRLSMLDNKLNIVLQERELLPVKKFESEILEAISQNSVVIIRGATGCGKTTQVPQFILDDFIQNDRAAECNIVVTQVSNSNF</sequence>
<dbReference type="GO" id="GO:1990904">
    <property type="term" value="C:ribonucleoprotein complex"/>
    <property type="evidence" value="ECO:0007669"/>
    <property type="project" value="TreeGrafter"/>
</dbReference>
<evidence type="ECO:0000256" key="1">
    <source>
        <dbReference type="ARBA" id="ARBA00004123"/>
    </source>
</evidence>
<keyword evidence="14" id="KW-1185">Reference proteome</keyword>
<dbReference type="GO" id="GO:0016887">
    <property type="term" value="F:ATP hydrolysis activity"/>
    <property type="evidence" value="ECO:0007669"/>
    <property type="project" value="TreeGrafter"/>
</dbReference>
<dbReference type="SUPFAM" id="SSF54768">
    <property type="entry name" value="dsRNA-binding domain-like"/>
    <property type="match status" value="2"/>
</dbReference>
<evidence type="ECO:0000313" key="13">
    <source>
        <dbReference type="Ensembl" id="ENSSDAP00000027450.1"/>
    </source>
</evidence>
<dbReference type="SMART" id="SM00358">
    <property type="entry name" value="DSRM"/>
    <property type="match status" value="2"/>
</dbReference>
<dbReference type="Pfam" id="PF00035">
    <property type="entry name" value="dsrm"/>
    <property type="match status" value="2"/>
</dbReference>
<dbReference type="Ensembl" id="ENSSDAT00000031372.1">
    <property type="protein sequence ID" value="ENSSDAP00000027450.1"/>
    <property type="gene ID" value="ENSSDAG00000024879.1"/>
</dbReference>
<dbReference type="GO" id="GO:0003724">
    <property type="term" value="F:RNA helicase activity"/>
    <property type="evidence" value="ECO:0007669"/>
    <property type="project" value="UniProtKB-EC"/>
</dbReference>
<evidence type="ECO:0000256" key="8">
    <source>
        <dbReference type="ARBA" id="ARBA00022840"/>
    </source>
</evidence>
<feature type="domain" description="DRBM" evidence="12">
    <location>
        <begin position="3"/>
        <end position="71"/>
    </location>
</feature>
<evidence type="ECO:0000256" key="3">
    <source>
        <dbReference type="ARBA" id="ARBA00012552"/>
    </source>
</evidence>
<evidence type="ECO:0000256" key="4">
    <source>
        <dbReference type="ARBA" id="ARBA00022737"/>
    </source>
</evidence>
<keyword evidence="6" id="KW-0378">Hydrolase</keyword>
<keyword evidence="4" id="KW-0677">Repeat</keyword>
<dbReference type="InterPro" id="IPR044445">
    <property type="entry name" value="DHX9_DSRM_1"/>
</dbReference>
<dbReference type="GO" id="GO:0043138">
    <property type="term" value="F:3'-5' DNA helicase activity"/>
    <property type="evidence" value="ECO:0007669"/>
    <property type="project" value="TreeGrafter"/>
</dbReference>
<name>A0A8C9QVY4_SPEDA</name>
<keyword evidence="8" id="KW-0067">ATP-binding</keyword>
<evidence type="ECO:0000259" key="12">
    <source>
        <dbReference type="PROSITE" id="PS50137"/>
    </source>
</evidence>
<feature type="domain" description="DRBM" evidence="12">
    <location>
        <begin position="171"/>
        <end position="243"/>
    </location>
</feature>
<dbReference type="PROSITE" id="PS50137">
    <property type="entry name" value="DS_RBD"/>
    <property type="match status" value="2"/>
</dbReference>
<comment type="subcellular location">
    <subcellularLocation>
        <location evidence="1">Nucleus</location>
    </subcellularLocation>
</comment>
<evidence type="ECO:0000256" key="5">
    <source>
        <dbReference type="ARBA" id="ARBA00022741"/>
    </source>
</evidence>
<dbReference type="PANTHER" id="PTHR18934">
    <property type="entry name" value="ATP-DEPENDENT RNA HELICASE"/>
    <property type="match status" value="1"/>
</dbReference>
<dbReference type="EC" id="3.6.4.13" evidence="3"/>
<dbReference type="GO" id="GO:0005730">
    <property type="term" value="C:nucleolus"/>
    <property type="evidence" value="ECO:0007669"/>
    <property type="project" value="TreeGrafter"/>
</dbReference>
<evidence type="ECO:0000256" key="9">
    <source>
        <dbReference type="ARBA" id="ARBA00023242"/>
    </source>
</evidence>
<dbReference type="PANTHER" id="PTHR18934:SF119">
    <property type="entry name" value="ATP-DEPENDENT RNA HELICASE A"/>
    <property type="match status" value="1"/>
</dbReference>
<organism evidence="13 14">
    <name type="scientific">Spermophilus dauricus</name>
    <name type="common">Daurian ground squirrel</name>
    <dbReference type="NCBI Taxonomy" id="99837"/>
    <lineage>
        <taxon>Eukaryota</taxon>
        <taxon>Metazoa</taxon>
        <taxon>Chordata</taxon>
        <taxon>Craniata</taxon>
        <taxon>Vertebrata</taxon>
        <taxon>Euteleostomi</taxon>
        <taxon>Mammalia</taxon>
        <taxon>Eutheria</taxon>
        <taxon>Euarchontoglires</taxon>
        <taxon>Glires</taxon>
        <taxon>Rodentia</taxon>
        <taxon>Sciuromorpha</taxon>
        <taxon>Sciuridae</taxon>
        <taxon>Xerinae</taxon>
        <taxon>Marmotini</taxon>
        <taxon>Spermophilus</taxon>
    </lineage>
</organism>
<evidence type="ECO:0000313" key="14">
    <source>
        <dbReference type="Proteomes" id="UP000694422"/>
    </source>
</evidence>
<dbReference type="SUPFAM" id="SSF52540">
    <property type="entry name" value="P-loop containing nucleoside triphosphate hydrolases"/>
    <property type="match status" value="1"/>
</dbReference>
<dbReference type="Gene3D" id="3.40.50.300">
    <property type="entry name" value="P-loop containing nucleotide triphosphate hydrolases"/>
    <property type="match status" value="1"/>
</dbReference>
<dbReference type="FunFam" id="3.30.160.20:FF:000026">
    <property type="entry name" value="ATP-dependent RNA helicase A"/>
    <property type="match status" value="1"/>
</dbReference>
<dbReference type="GO" id="GO:0050684">
    <property type="term" value="P:regulation of mRNA processing"/>
    <property type="evidence" value="ECO:0007669"/>
    <property type="project" value="TreeGrafter"/>
</dbReference>
<keyword evidence="9" id="KW-0539">Nucleus</keyword>
<evidence type="ECO:0000256" key="10">
    <source>
        <dbReference type="PROSITE-ProRule" id="PRU00266"/>
    </source>
</evidence>
<dbReference type="GO" id="GO:0045944">
    <property type="term" value="P:positive regulation of transcription by RNA polymerase II"/>
    <property type="evidence" value="ECO:0007669"/>
    <property type="project" value="TreeGrafter"/>
</dbReference>
<proteinExistence type="inferred from homology"/>
<dbReference type="Proteomes" id="UP000694422">
    <property type="component" value="Unplaced"/>
</dbReference>
<comment type="similarity">
    <text evidence="2">Belongs to the DEAD box helicase family. DEAH subfamily.</text>
</comment>
<keyword evidence="10" id="KW-0694">RNA-binding</keyword>
<accession>A0A8C9QVY4</accession>
<evidence type="ECO:0000256" key="11">
    <source>
        <dbReference type="SAM" id="MobiDB-lite"/>
    </source>
</evidence>
<evidence type="ECO:0000256" key="2">
    <source>
        <dbReference type="ARBA" id="ARBA00008792"/>
    </source>
</evidence>
<dbReference type="InterPro" id="IPR027417">
    <property type="entry name" value="P-loop_NTPase"/>
</dbReference>
<dbReference type="InterPro" id="IPR044446">
    <property type="entry name" value="DHX9_DSRM_2"/>
</dbReference>
<feature type="region of interest" description="Disordered" evidence="11">
    <location>
        <begin position="80"/>
        <end position="104"/>
    </location>
</feature>
<evidence type="ECO:0000256" key="7">
    <source>
        <dbReference type="ARBA" id="ARBA00022806"/>
    </source>
</evidence>
<dbReference type="AlphaFoldDB" id="A0A8C9QVY4"/>
<dbReference type="CDD" id="cd19854">
    <property type="entry name" value="DSRM_DHX9_rpt1"/>
    <property type="match status" value="1"/>
</dbReference>
<keyword evidence="7" id="KW-0347">Helicase</keyword>
<evidence type="ECO:0000256" key="6">
    <source>
        <dbReference type="ARBA" id="ARBA00022801"/>
    </source>
</evidence>